<feature type="region of interest" description="Disordered" evidence="1">
    <location>
        <begin position="1"/>
        <end position="152"/>
    </location>
</feature>
<dbReference type="PROSITE" id="PS00108">
    <property type="entry name" value="PROTEIN_KINASE_ST"/>
    <property type="match status" value="1"/>
</dbReference>
<keyword evidence="4" id="KW-1185">Reference proteome</keyword>
<dbReference type="EMBL" id="OZ022409">
    <property type="protein sequence ID" value="CAK9440516.1"/>
    <property type="molecule type" value="Genomic_DNA"/>
</dbReference>
<feature type="compositionally biased region" description="Polar residues" evidence="1">
    <location>
        <begin position="380"/>
        <end position="391"/>
    </location>
</feature>
<dbReference type="Gene3D" id="3.30.200.20">
    <property type="entry name" value="Phosphorylase Kinase, domain 1"/>
    <property type="match status" value="1"/>
</dbReference>
<accession>A0ABP0ZTC8</accession>
<protein>
    <recommendedName>
        <fullName evidence="2">Protein kinase domain-containing protein</fullName>
    </recommendedName>
</protein>
<dbReference type="Gene3D" id="1.10.510.10">
    <property type="entry name" value="Transferase(Phosphotransferase) domain 1"/>
    <property type="match status" value="2"/>
</dbReference>
<evidence type="ECO:0000313" key="4">
    <source>
        <dbReference type="Proteomes" id="UP001497383"/>
    </source>
</evidence>
<feature type="region of interest" description="Disordered" evidence="1">
    <location>
        <begin position="474"/>
        <end position="502"/>
    </location>
</feature>
<dbReference type="SUPFAM" id="SSF56112">
    <property type="entry name" value="Protein kinase-like (PK-like)"/>
    <property type="match status" value="1"/>
</dbReference>
<evidence type="ECO:0000256" key="1">
    <source>
        <dbReference type="SAM" id="MobiDB-lite"/>
    </source>
</evidence>
<proteinExistence type="predicted"/>
<sequence length="931" mass="103958">MEIPLKSRPKVSTVNLLDESNFELKKKSGEESNSSQLWRTGPLEDANQGNTKLDGNQLKARKKSVFSDALRSAEPSIHNNNNTQRTRRFSETERNNFDSVTGHRIYEDGKIRPQTLRQSEGGRHGNSNNGALVSDQPKHEKLYSRSHDSNIDVGRTFSQGIEDEYIPGFDFSDAVYKWNNGSSSDLALGMGMGLSRQVTQTSTSGSHTPRSNNASYLDLNLLHAQVAPQPIKSGHQPPNISYAKLHEYMRANRSSAVVANESDSGDKTPRSGFLKGLTELTQAEKSKRDISDASASRPRGIKKLKSAVDTTTGEVNYEMILNSLPPNFNELPYSQRKKLVRNFSDNIDYSQFSLFAKNYHGSFGSVKTPKSGGTEEDSTEGSFSRNRSRHGSCNTLAGRLLARTSTTDMMMKRGEAVEETKIKQNVDERGAYVLGYELGKIIGFGAWGTIRECTDAKGDVKAVKIVRSCRLGAGAERRSPSRRGDNNHDNENDNDNDNGNSRSTKVLQVFKKEIGIWKQLKHENILSMIDYLETDDTIFCIMNRINGGTLFELVTAWGPYNSGLGNSTGPIEFSIQKQSARLQKVVECTRQIVGALLYMHEEKGIVHGDLKLENVLVEMESEANEKFKMILCDFGMSRIFDNRVSRKSSTKLGSGSAHTHLSPLVNEDNAWEARSKSSNTELRKPFKGGDTPNTKHLEFLTRDDLRIGSTNIFKIHGPSLQSVHLTPIASAPESPSTLSLSEFSKNFLHRERSQNEIDSKLPHSHIGSLPYASPELLQPAPPPLGPSADVWALGVLVYAMCVGRLPFQHQYEPRLRTMITAGQFNEDDLKKACLLEWVLRDCKSKNGSESHGGGDNDDSIPAALILSSPSMVDVTMQNQLNELQQEWREYNKGQRKREFEFLHDIVLGCLETNITKRWDMQMIHERLKLHA</sequence>
<feature type="region of interest" description="Disordered" evidence="1">
    <location>
        <begin position="365"/>
        <end position="391"/>
    </location>
</feature>
<feature type="compositionally biased region" description="Basic and acidic residues" evidence="1">
    <location>
        <begin position="475"/>
        <end position="491"/>
    </location>
</feature>
<feature type="domain" description="Protein kinase" evidence="2">
    <location>
        <begin position="436"/>
        <end position="931"/>
    </location>
</feature>
<dbReference type="PANTHER" id="PTHR24347">
    <property type="entry name" value="SERINE/THREONINE-PROTEIN KINASE"/>
    <property type="match status" value="1"/>
</dbReference>
<feature type="compositionally biased region" description="Basic and acidic residues" evidence="1">
    <location>
        <begin position="136"/>
        <end position="150"/>
    </location>
</feature>
<dbReference type="InterPro" id="IPR008271">
    <property type="entry name" value="Ser/Thr_kinase_AS"/>
</dbReference>
<organism evidence="3 4">
    <name type="scientific">Lodderomyces beijingensis</name>
    <dbReference type="NCBI Taxonomy" id="1775926"/>
    <lineage>
        <taxon>Eukaryota</taxon>
        <taxon>Fungi</taxon>
        <taxon>Dikarya</taxon>
        <taxon>Ascomycota</taxon>
        <taxon>Saccharomycotina</taxon>
        <taxon>Pichiomycetes</taxon>
        <taxon>Debaryomycetaceae</taxon>
        <taxon>Candida/Lodderomyces clade</taxon>
        <taxon>Lodderomyces</taxon>
    </lineage>
</organism>
<dbReference type="Proteomes" id="UP001497383">
    <property type="component" value="Chromosome 5"/>
</dbReference>
<evidence type="ECO:0000259" key="2">
    <source>
        <dbReference type="PROSITE" id="PS50011"/>
    </source>
</evidence>
<dbReference type="SMART" id="SM00220">
    <property type="entry name" value="S_TKc"/>
    <property type="match status" value="1"/>
</dbReference>
<feature type="region of interest" description="Disordered" evidence="1">
    <location>
        <begin position="650"/>
        <end position="695"/>
    </location>
</feature>
<dbReference type="GeneID" id="92209791"/>
<dbReference type="PROSITE" id="PS50011">
    <property type="entry name" value="PROTEIN_KINASE_DOM"/>
    <property type="match status" value="1"/>
</dbReference>
<gene>
    <name evidence="3" type="ORF">LODBEIA_P45950</name>
</gene>
<dbReference type="RefSeq" id="XP_066831533.1">
    <property type="nucleotide sequence ID" value="XM_066974833.1"/>
</dbReference>
<dbReference type="InterPro" id="IPR000719">
    <property type="entry name" value="Prot_kinase_dom"/>
</dbReference>
<feature type="compositionally biased region" description="Polar residues" evidence="1">
    <location>
        <begin position="650"/>
        <end position="659"/>
    </location>
</feature>
<dbReference type="Pfam" id="PF00069">
    <property type="entry name" value="Pkinase"/>
    <property type="match status" value="2"/>
</dbReference>
<dbReference type="InterPro" id="IPR011009">
    <property type="entry name" value="Kinase-like_dom_sf"/>
</dbReference>
<evidence type="ECO:0000313" key="3">
    <source>
        <dbReference type="EMBL" id="CAK9440516.1"/>
    </source>
</evidence>
<name>A0ABP0ZTC8_9ASCO</name>
<reference evidence="3 4" key="1">
    <citation type="submission" date="2024-03" db="EMBL/GenBank/DDBJ databases">
        <authorList>
            <person name="Brejova B."/>
        </authorList>
    </citation>
    <scope>NUCLEOTIDE SEQUENCE [LARGE SCALE GENOMIC DNA]</scope>
    <source>
        <strain evidence="3 4">CBS 14171</strain>
    </source>
</reference>